<protein>
    <recommendedName>
        <fullName evidence="1">Integrase core domain-containing protein</fullName>
    </recommendedName>
</protein>
<feature type="domain" description="Integrase core" evidence="1">
    <location>
        <begin position="16"/>
        <end position="95"/>
    </location>
</feature>
<reference evidence="2" key="1">
    <citation type="submission" date="2020-04" db="EMBL/GenBank/DDBJ databases">
        <authorList>
            <person name="Alioto T."/>
            <person name="Alioto T."/>
            <person name="Gomez Garrido J."/>
        </authorList>
    </citation>
    <scope>NUCLEOTIDE SEQUENCE</scope>
    <source>
        <strain evidence="2">A484AB</strain>
    </source>
</reference>
<evidence type="ECO:0000313" key="2">
    <source>
        <dbReference type="EMBL" id="CAB4011626.1"/>
    </source>
</evidence>
<dbReference type="AlphaFoldDB" id="A0A6S7I1N3"/>
<evidence type="ECO:0000259" key="1">
    <source>
        <dbReference type="Pfam" id="PF24764"/>
    </source>
</evidence>
<dbReference type="Pfam" id="PF24764">
    <property type="entry name" value="rva_4"/>
    <property type="match status" value="1"/>
</dbReference>
<sequence length="179" mass="21509">MAAAMQSFFRDNMDAHRYVTSQRNQRIECWWSFLSKQQTQWWRRFFADLEAQGILDSSCELRMECLWYCFSVVIQSELDAVRKHLNTHYIRKSRHDIVNERPDSLFFLPEHHGTVDMLVQVSQEKIEYVSTHVIEEVPTHELQEYFEYVRLSIGYSRPETWQAAINLYENLIDISEHGR</sequence>
<dbReference type="PANTHER" id="PTHR46791:SF13">
    <property type="entry name" value="CLR5 DOMAIN-CONTAINING PROTEIN"/>
    <property type="match status" value="1"/>
</dbReference>
<dbReference type="OrthoDB" id="5974289at2759"/>
<proteinExistence type="predicted"/>
<evidence type="ECO:0000313" key="3">
    <source>
        <dbReference type="Proteomes" id="UP001152795"/>
    </source>
</evidence>
<dbReference type="EMBL" id="CACRXK020007213">
    <property type="protein sequence ID" value="CAB4011626.1"/>
    <property type="molecule type" value="Genomic_DNA"/>
</dbReference>
<dbReference type="PANTHER" id="PTHR46791">
    <property type="entry name" value="EXPRESSED PROTEIN"/>
    <property type="match status" value="1"/>
</dbReference>
<gene>
    <name evidence="2" type="ORF">PACLA_8A036866</name>
</gene>
<dbReference type="Proteomes" id="UP001152795">
    <property type="component" value="Unassembled WGS sequence"/>
</dbReference>
<organism evidence="2 3">
    <name type="scientific">Paramuricea clavata</name>
    <name type="common">Red gorgonian</name>
    <name type="synonym">Violescent sea-whip</name>
    <dbReference type="NCBI Taxonomy" id="317549"/>
    <lineage>
        <taxon>Eukaryota</taxon>
        <taxon>Metazoa</taxon>
        <taxon>Cnidaria</taxon>
        <taxon>Anthozoa</taxon>
        <taxon>Octocorallia</taxon>
        <taxon>Malacalcyonacea</taxon>
        <taxon>Plexauridae</taxon>
        <taxon>Paramuricea</taxon>
    </lineage>
</organism>
<accession>A0A6S7I1N3</accession>
<keyword evidence="3" id="KW-1185">Reference proteome</keyword>
<comment type="caution">
    <text evidence="2">The sequence shown here is derived from an EMBL/GenBank/DDBJ whole genome shotgun (WGS) entry which is preliminary data.</text>
</comment>
<dbReference type="InterPro" id="IPR058913">
    <property type="entry name" value="Integrase_dom_put"/>
</dbReference>
<name>A0A6S7I1N3_PARCT</name>